<dbReference type="OrthoDB" id="366726at2"/>
<dbReference type="GO" id="GO:0055052">
    <property type="term" value="C:ATP-binding cassette (ABC) transporter complex, substrate-binding subunit-containing"/>
    <property type="evidence" value="ECO:0007669"/>
    <property type="project" value="TreeGrafter"/>
</dbReference>
<dbReference type="PROSITE" id="PS51257">
    <property type="entry name" value="PROKAR_LIPOPROTEIN"/>
    <property type="match status" value="1"/>
</dbReference>
<dbReference type="EMBL" id="OCST01000002">
    <property type="protein sequence ID" value="SOE58333.1"/>
    <property type="molecule type" value="Genomic_DNA"/>
</dbReference>
<dbReference type="SUPFAM" id="SSF53850">
    <property type="entry name" value="Periplasmic binding protein-like II"/>
    <property type="match status" value="1"/>
</dbReference>
<evidence type="ECO:0000256" key="2">
    <source>
        <dbReference type="ARBA" id="ARBA00022448"/>
    </source>
</evidence>
<keyword evidence="2" id="KW-0813">Transport</keyword>
<evidence type="ECO:0000313" key="5">
    <source>
        <dbReference type="EMBL" id="SOE58333.1"/>
    </source>
</evidence>
<evidence type="ECO:0000256" key="1">
    <source>
        <dbReference type="ARBA" id="ARBA00008520"/>
    </source>
</evidence>
<dbReference type="GO" id="GO:0015768">
    <property type="term" value="P:maltose transport"/>
    <property type="evidence" value="ECO:0007669"/>
    <property type="project" value="TreeGrafter"/>
</dbReference>
<dbReference type="Gene3D" id="3.40.190.10">
    <property type="entry name" value="Periplasmic binding protein-like II"/>
    <property type="match status" value="1"/>
</dbReference>
<keyword evidence="6" id="KW-1185">Reference proteome</keyword>
<dbReference type="RefSeq" id="WP_097059936.1">
    <property type="nucleotide sequence ID" value="NZ_BMLC01000001.1"/>
</dbReference>
<dbReference type="InterPro" id="IPR006059">
    <property type="entry name" value="SBP"/>
</dbReference>
<accession>A0A2C8Z407</accession>
<organism evidence="5 6">
    <name type="scientific">Salinibacterium xinjiangense</name>
    <dbReference type="NCBI Taxonomy" id="386302"/>
    <lineage>
        <taxon>Bacteria</taxon>
        <taxon>Bacillati</taxon>
        <taxon>Actinomycetota</taxon>
        <taxon>Actinomycetes</taxon>
        <taxon>Micrococcales</taxon>
        <taxon>Microbacteriaceae</taxon>
        <taxon>Salinibacterium</taxon>
    </lineage>
</organism>
<sequence length="407" mass="41969">MKYRKWSAVLLAAGVVASLGACASGGGDSADGPQKLTMLIGSSGDAETSAVESATTAWAADNNATVEVIAASDLTQQLSQGFAGDDAPDVFYMGWDQFSTYASNGYLEPYAADLANAGEFYPSLVDTFTYDDTFTCAPKDFSTLGLIINTDLWAAAGLTDADVPTDWDGLEAVATKLTTPTTVGLSFGLEYARAGVFMNQAGGQLVDGDTVVADSDENVAGLEYLQKLHDAGVLKWPSEISAGWAGEALGAGKAAMVIEGPWIKGIQGDFPDTNYAAFELPAGPAGPSTFTFTNCWGIPANSDTKDAAVSLVEFLTSDAQQLAAADAFGVIPSTESGAAEYATKYPENASFVAGADYAVSPVNFAGSATVISDFNAQLESLIGGDAKQILGTLQTNLQAALDEANGN</sequence>
<proteinExistence type="inferred from homology"/>
<gene>
    <name evidence="5" type="ORF">SAMN06296378_0755</name>
</gene>
<feature type="signal peptide" evidence="4">
    <location>
        <begin position="1"/>
        <end position="23"/>
    </location>
</feature>
<keyword evidence="3 4" id="KW-0732">Signal</keyword>
<feature type="chain" id="PRO_5013152319" evidence="4">
    <location>
        <begin position="24"/>
        <end position="407"/>
    </location>
</feature>
<dbReference type="AlphaFoldDB" id="A0A2C8Z407"/>
<reference evidence="5 6" key="1">
    <citation type="submission" date="2017-09" db="EMBL/GenBank/DDBJ databases">
        <authorList>
            <person name="Ehlers B."/>
            <person name="Leendertz F.H."/>
        </authorList>
    </citation>
    <scope>NUCLEOTIDE SEQUENCE [LARGE SCALE GENOMIC DNA]</scope>
    <source>
        <strain evidence="5 6">CGMCC 1.05381</strain>
    </source>
</reference>
<comment type="similarity">
    <text evidence="1">Belongs to the bacterial solute-binding protein 1 family.</text>
</comment>
<dbReference type="Proteomes" id="UP000219440">
    <property type="component" value="Unassembled WGS sequence"/>
</dbReference>
<evidence type="ECO:0000313" key="6">
    <source>
        <dbReference type="Proteomes" id="UP000219440"/>
    </source>
</evidence>
<name>A0A2C8Z407_9MICO</name>
<protein>
    <submittedName>
        <fullName evidence="5">Carbohydrate ABC transporter substrate-binding protein, CUT1 family</fullName>
    </submittedName>
</protein>
<dbReference type="PANTHER" id="PTHR30061">
    <property type="entry name" value="MALTOSE-BINDING PERIPLASMIC PROTEIN"/>
    <property type="match status" value="1"/>
</dbReference>
<evidence type="ECO:0000256" key="3">
    <source>
        <dbReference type="ARBA" id="ARBA00022729"/>
    </source>
</evidence>
<dbReference type="GO" id="GO:1901982">
    <property type="term" value="F:maltose binding"/>
    <property type="evidence" value="ECO:0007669"/>
    <property type="project" value="TreeGrafter"/>
</dbReference>
<dbReference type="Pfam" id="PF13416">
    <property type="entry name" value="SBP_bac_8"/>
    <property type="match status" value="1"/>
</dbReference>
<dbReference type="PANTHER" id="PTHR30061:SF50">
    <property type="entry name" value="MALTOSE_MALTODEXTRIN-BINDING PERIPLASMIC PROTEIN"/>
    <property type="match status" value="1"/>
</dbReference>
<dbReference type="GO" id="GO:0042956">
    <property type="term" value="P:maltodextrin transmembrane transport"/>
    <property type="evidence" value="ECO:0007669"/>
    <property type="project" value="TreeGrafter"/>
</dbReference>
<evidence type="ECO:0000256" key="4">
    <source>
        <dbReference type="SAM" id="SignalP"/>
    </source>
</evidence>